<comment type="caution">
    <text evidence="2">The sequence shown here is derived from an EMBL/GenBank/DDBJ whole genome shotgun (WGS) entry which is preliminary data.</text>
</comment>
<organism evidence="2 3">
    <name type="scientific">Candidatus Manganitrophus noduliformans</name>
    <dbReference type="NCBI Taxonomy" id="2606439"/>
    <lineage>
        <taxon>Bacteria</taxon>
        <taxon>Pseudomonadati</taxon>
        <taxon>Nitrospirota</taxon>
        <taxon>Nitrospiria</taxon>
        <taxon>Candidatus Troglogloeales</taxon>
        <taxon>Candidatus Manganitrophaceae</taxon>
        <taxon>Candidatus Manganitrophus</taxon>
    </lineage>
</organism>
<gene>
    <name evidence="2" type="ORF">MNODULE_15010</name>
</gene>
<keyword evidence="3" id="KW-1185">Reference proteome</keyword>
<dbReference type="Proteomes" id="UP000534783">
    <property type="component" value="Unassembled WGS sequence"/>
</dbReference>
<dbReference type="InterPro" id="IPR012902">
    <property type="entry name" value="N_methyl_site"/>
</dbReference>
<dbReference type="AlphaFoldDB" id="A0A7X6DRH9"/>
<dbReference type="NCBIfam" id="TIGR02532">
    <property type="entry name" value="IV_pilin_GFxxxE"/>
    <property type="match status" value="1"/>
</dbReference>
<proteinExistence type="predicted"/>
<feature type="transmembrane region" description="Helical" evidence="1">
    <location>
        <begin position="37"/>
        <end position="57"/>
    </location>
</feature>
<name>A0A7X6DRH9_9BACT</name>
<protein>
    <submittedName>
        <fullName evidence="2">Prepilin-type N-terminal cleavage/methylation domain-containing protein</fullName>
    </submittedName>
</protein>
<dbReference type="PROSITE" id="PS00409">
    <property type="entry name" value="PROKAR_NTER_METHYL"/>
    <property type="match status" value="1"/>
</dbReference>
<keyword evidence="1" id="KW-1133">Transmembrane helix</keyword>
<sequence length="171" mass="18223">MRKLKSTVRLSRWWGISMSATPHVNARVSGRNRDERGFTLLEVLIAAAILGFGLLAIGTGETITVGTGRTAREISFATASAEDMLERMRRNQANVAAYNGFDTGNAGTRPGSAGMARDDYDAWKAQIEQSPYGLAGGRGTVAVAAGPISTMQQVTVTLTWGARTVAVQTIF</sequence>
<dbReference type="EMBL" id="VTOW01000003">
    <property type="protein sequence ID" value="NKE72057.1"/>
    <property type="molecule type" value="Genomic_DNA"/>
</dbReference>
<reference evidence="2 3" key="1">
    <citation type="journal article" date="2020" name="Nature">
        <title>Bacterial chemolithoautotrophy via manganese oxidation.</title>
        <authorList>
            <person name="Yu H."/>
            <person name="Leadbetter J.R."/>
        </authorList>
    </citation>
    <scope>NUCLEOTIDE SEQUENCE [LARGE SCALE GENOMIC DNA]</scope>
    <source>
        <strain evidence="2 3">Mn-1</strain>
    </source>
</reference>
<dbReference type="Pfam" id="PF07963">
    <property type="entry name" value="N_methyl"/>
    <property type="match status" value="1"/>
</dbReference>
<evidence type="ECO:0000313" key="2">
    <source>
        <dbReference type="EMBL" id="NKE72057.1"/>
    </source>
</evidence>
<keyword evidence="1" id="KW-0472">Membrane</keyword>
<evidence type="ECO:0000313" key="3">
    <source>
        <dbReference type="Proteomes" id="UP000534783"/>
    </source>
</evidence>
<accession>A0A7X6DRH9</accession>
<evidence type="ECO:0000256" key="1">
    <source>
        <dbReference type="SAM" id="Phobius"/>
    </source>
</evidence>
<keyword evidence="1" id="KW-0812">Transmembrane</keyword>